<dbReference type="RefSeq" id="XP_067177785.1">
    <property type="nucleotide sequence ID" value="XM_067321554.1"/>
</dbReference>
<dbReference type="EMBL" id="JAFEUZ010000026">
    <property type="protein sequence ID" value="KAG5476327.1"/>
    <property type="molecule type" value="Genomic_DNA"/>
</dbReference>
<name>A0A836GYU8_9TRYP</name>
<reference evidence="2 3" key="1">
    <citation type="submission" date="2021-03" db="EMBL/GenBank/DDBJ databases">
        <title>Leishmania (Mundinia) martiniquensis Genome sequencing and assembly.</title>
        <authorList>
            <person name="Almutairi H."/>
            <person name="Gatherer D."/>
        </authorList>
    </citation>
    <scope>NUCLEOTIDE SEQUENCE [LARGE SCALE GENOMIC DNA]</scope>
    <source>
        <strain evidence="2">LSCM1</strain>
    </source>
</reference>
<dbReference type="OrthoDB" id="263517at2759"/>
<dbReference type="AlphaFoldDB" id="A0A836GYU8"/>
<gene>
    <name evidence="2" type="ORF">LSCM1_04029</name>
</gene>
<accession>A0A836GYU8</accession>
<dbReference type="KEGG" id="lmat:92514066"/>
<comment type="caution">
    <text evidence="2">The sequence shown here is derived from an EMBL/GenBank/DDBJ whole genome shotgun (WGS) entry which is preliminary data.</text>
</comment>
<proteinExistence type="predicted"/>
<evidence type="ECO:0000313" key="3">
    <source>
        <dbReference type="Proteomes" id="UP000673552"/>
    </source>
</evidence>
<evidence type="ECO:0000313" key="2">
    <source>
        <dbReference type="EMBL" id="KAG5476327.1"/>
    </source>
</evidence>
<keyword evidence="3" id="KW-1185">Reference proteome</keyword>
<feature type="region of interest" description="Disordered" evidence="1">
    <location>
        <begin position="303"/>
        <end position="332"/>
    </location>
</feature>
<protein>
    <submittedName>
        <fullName evidence="2">Uncharacterized protein</fullName>
    </submittedName>
</protein>
<organism evidence="2 3">
    <name type="scientific">Leishmania martiniquensis</name>
    <dbReference type="NCBI Taxonomy" id="1580590"/>
    <lineage>
        <taxon>Eukaryota</taxon>
        <taxon>Discoba</taxon>
        <taxon>Euglenozoa</taxon>
        <taxon>Kinetoplastea</taxon>
        <taxon>Metakinetoplastina</taxon>
        <taxon>Trypanosomatida</taxon>
        <taxon>Trypanosomatidae</taxon>
        <taxon>Leishmaniinae</taxon>
        <taxon>Leishmania</taxon>
    </lineage>
</organism>
<dbReference type="GeneID" id="92514066"/>
<sequence>MQTESVDRLSLTEASFRLLEDAYERQWLQARLACEAQTTCANAHVVGAASCAAEQMRQLWADTVRLHRRFVEVKERNGLPFTQEERASLRLLGFRSPSPPPLSHVALPNAKLTLPSSQRMASETCTSIDGEKSAALRKECARLRHDHAKLLSALAWYMLRDEHAHGRGCDRALASSSTTTSATVSEAYAELAAVQQRSRSLLSSAAAEYRPTPTDGTQRAEDIAIAQLLMECAFPPQVSVARLGVDGLFMVDRPVLIDFASPQSATLVVRDPEGLEDDCTLETYLTTVYAPLLRAVQWQKPSAEVASRRRSDSDPFTSAVLPSDARHTCAAP</sequence>
<evidence type="ECO:0000256" key="1">
    <source>
        <dbReference type="SAM" id="MobiDB-lite"/>
    </source>
</evidence>
<dbReference type="Proteomes" id="UP000673552">
    <property type="component" value="Chromosome 26"/>
</dbReference>